<protein>
    <submittedName>
        <fullName evidence="3">Receptor-like serine/threonine-protein kinase SD1-8</fullName>
    </submittedName>
</protein>
<comment type="caution">
    <text evidence="3">The sequence shown here is derived from an EMBL/GenBank/DDBJ whole genome shotgun (WGS) entry which is preliminary data.</text>
</comment>
<keyword evidence="4" id="KW-1185">Reference proteome</keyword>
<keyword evidence="1" id="KW-0732">Signal</keyword>
<gene>
    <name evidence="3" type="primary">SD18</name>
    <name evidence="3" type="ORF">KSP39_PZI001963</name>
</gene>
<name>A0AAP0BYF7_9ASPA</name>
<dbReference type="PANTHER" id="PTHR32444">
    <property type="entry name" value="BULB-TYPE LECTIN DOMAIN-CONTAINING PROTEIN"/>
    <property type="match status" value="1"/>
</dbReference>
<dbReference type="PANTHER" id="PTHR32444:SF247">
    <property type="entry name" value="OS01G0958200 PROTEIN"/>
    <property type="match status" value="1"/>
</dbReference>
<dbReference type="Gene3D" id="2.90.10.10">
    <property type="entry name" value="Bulb-type lectin domain"/>
    <property type="match status" value="1"/>
</dbReference>
<keyword evidence="3" id="KW-0418">Kinase</keyword>
<dbReference type="SMART" id="SM00108">
    <property type="entry name" value="B_lectin"/>
    <property type="match status" value="1"/>
</dbReference>
<dbReference type="PROSITE" id="PS50927">
    <property type="entry name" value="BULB_LECTIN"/>
    <property type="match status" value="1"/>
</dbReference>
<dbReference type="InterPro" id="IPR001480">
    <property type="entry name" value="Bulb-type_lectin_dom"/>
</dbReference>
<dbReference type="SUPFAM" id="SSF51110">
    <property type="entry name" value="alpha-D-mannose-specific plant lectins"/>
    <property type="match status" value="1"/>
</dbReference>
<dbReference type="InterPro" id="IPR036426">
    <property type="entry name" value="Bulb-type_lectin_dom_sf"/>
</dbReference>
<evidence type="ECO:0000313" key="3">
    <source>
        <dbReference type="EMBL" id="KAK8954455.1"/>
    </source>
</evidence>
<evidence type="ECO:0000259" key="2">
    <source>
        <dbReference type="PROSITE" id="PS50927"/>
    </source>
</evidence>
<feature type="signal peptide" evidence="1">
    <location>
        <begin position="1"/>
        <end position="21"/>
    </location>
</feature>
<organism evidence="3 4">
    <name type="scientific">Platanthera zijinensis</name>
    <dbReference type="NCBI Taxonomy" id="2320716"/>
    <lineage>
        <taxon>Eukaryota</taxon>
        <taxon>Viridiplantae</taxon>
        <taxon>Streptophyta</taxon>
        <taxon>Embryophyta</taxon>
        <taxon>Tracheophyta</taxon>
        <taxon>Spermatophyta</taxon>
        <taxon>Magnoliopsida</taxon>
        <taxon>Liliopsida</taxon>
        <taxon>Asparagales</taxon>
        <taxon>Orchidaceae</taxon>
        <taxon>Orchidoideae</taxon>
        <taxon>Orchideae</taxon>
        <taxon>Orchidinae</taxon>
        <taxon>Platanthera</taxon>
    </lineage>
</organism>
<feature type="chain" id="PRO_5042838071" evidence="1">
    <location>
        <begin position="22"/>
        <end position="186"/>
    </location>
</feature>
<proteinExistence type="predicted"/>
<accession>A0AAP0BYF7</accession>
<dbReference type="AlphaFoldDB" id="A0AAP0BYF7"/>
<reference evidence="3 4" key="1">
    <citation type="journal article" date="2022" name="Nat. Plants">
        <title>Genomes of leafy and leafless Platanthera orchids illuminate the evolution of mycoheterotrophy.</title>
        <authorList>
            <person name="Li M.H."/>
            <person name="Liu K.W."/>
            <person name="Li Z."/>
            <person name="Lu H.C."/>
            <person name="Ye Q.L."/>
            <person name="Zhang D."/>
            <person name="Wang J.Y."/>
            <person name="Li Y.F."/>
            <person name="Zhong Z.M."/>
            <person name="Liu X."/>
            <person name="Yu X."/>
            <person name="Liu D.K."/>
            <person name="Tu X.D."/>
            <person name="Liu B."/>
            <person name="Hao Y."/>
            <person name="Liao X.Y."/>
            <person name="Jiang Y.T."/>
            <person name="Sun W.H."/>
            <person name="Chen J."/>
            <person name="Chen Y.Q."/>
            <person name="Ai Y."/>
            <person name="Zhai J.W."/>
            <person name="Wu S.S."/>
            <person name="Zhou Z."/>
            <person name="Hsiao Y.Y."/>
            <person name="Wu W.L."/>
            <person name="Chen Y.Y."/>
            <person name="Lin Y.F."/>
            <person name="Hsu J.L."/>
            <person name="Li C.Y."/>
            <person name="Wang Z.W."/>
            <person name="Zhao X."/>
            <person name="Zhong W.Y."/>
            <person name="Ma X.K."/>
            <person name="Ma L."/>
            <person name="Huang J."/>
            <person name="Chen G.Z."/>
            <person name="Huang M.Z."/>
            <person name="Huang L."/>
            <person name="Peng D.H."/>
            <person name="Luo Y.B."/>
            <person name="Zou S.Q."/>
            <person name="Chen S.P."/>
            <person name="Lan S."/>
            <person name="Tsai W.C."/>
            <person name="Van de Peer Y."/>
            <person name="Liu Z.J."/>
        </authorList>
    </citation>
    <scope>NUCLEOTIDE SEQUENCE [LARGE SCALE GENOMIC DNA]</scope>
    <source>
        <strain evidence="3">Lor287</strain>
    </source>
</reference>
<dbReference type="Proteomes" id="UP001418222">
    <property type="component" value="Unassembled WGS sequence"/>
</dbReference>
<dbReference type="CDD" id="cd00028">
    <property type="entry name" value="B_lectin"/>
    <property type="match status" value="1"/>
</dbReference>
<keyword evidence="3" id="KW-0675">Receptor</keyword>
<dbReference type="GO" id="GO:0016301">
    <property type="term" value="F:kinase activity"/>
    <property type="evidence" value="ECO:0007669"/>
    <property type="project" value="UniProtKB-KW"/>
</dbReference>
<evidence type="ECO:0000256" key="1">
    <source>
        <dbReference type="SAM" id="SignalP"/>
    </source>
</evidence>
<sequence length="186" mass="19920">MGINLHSILLLFFNLLPFSAPTDTITPSQPLPDGQLLISVAGTFSLGFFTAGDPTKRYVGVWYANDLHATKVLWVANRKTPVSGTDSVLSLTADGNLTLLDGAAGKPSWSTNTSGLNNPSLKLLKSGNIVLAAGSTISWQSFDFPTDVLLPGMEIGYRLKLTASPDMVVWNKSTSEYRTGPWDDGS</sequence>
<feature type="domain" description="Bulb-type lectin" evidence="2">
    <location>
        <begin position="22"/>
        <end position="144"/>
    </location>
</feature>
<dbReference type="EMBL" id="JBBWWQ010000002">
    <property type="protein sequence ID" value="KAK8954455.1"/>
    <property type="molecule type" value="Genomic_DNA"/>
</dbReference>
<evidence type="ECO:0000313" key="4">
    <source>
        <dbReference type="Proteomes" id="UP001418222"/>
    </source>
</evidence>
<dbReference type="Pfam" id="PF01453">
    <property type="entry name" value="B_lectin"/>
    <property type="match status" value="1"/>
</dbReference>
<dbReference type="GO" id="GO:0051707">
    <property type="term" value="P:response to other organism"/>
    <property type="evidence" value="ECO:0007669"/>
    <property type="project" value="UniProtKB-ARBA"/>
</dbReference>
<keyword evidence="3" id="KW-0808">Transferase</keyword>